<dbReference type="GO" id="GO:0009277">
    <property type="term" value="C:fungal-type cell wall"/>
    <property type="evidence" value="ECO:0007669"/>
    <property type="project" value="TreeGrafter"/>
</dbReference>
<feature type="region of interest" description="Disordered" evidence="7">
    <location>
        <begin position="272"/>
        <end position="305"/>
    </location>
</feature>
<feature type="signal peptide" evidence="8">
    <location>
        <begin position="1"/>
        <end position="16"/>
    </location>
</feature>
<evidence type="ECO:0000256" key="8">
    <source>
        <dbReference type="SAM" id="SignalP"/>
    </source>
</evidence>
<dbReference type="InterPro" id="IPR054508">
    <property type="entry name" value="PIR1-like_C"/>
</dbReference>
<dbReference type="PANTHER" id="PTHR47254">
    <property type="entry name" value="CELL WALL MANNOPROTEIN CIS3-RELATED"/>
    <property type="match status" value="1"/>
</dbReference>
<evidence type="ECO:0000313" key="11">
    <source>
        <dbReference type="Proteomes" id="UP000722485"/>
    </source>
</evidence>
<evidence type="ECO:0000256" key="3">
    <source>
        <dbReference type="ARBA" id="ARBA00022525"/>
    </source>
</evidence>
<comment type="caution">
    <text evidence="10">The sequence shown here is derived from an EMBL/GenBank/DDBJ whole genome shotgun (WGS) entry which is preliminary data.</text>
</comment>
<sequence>MRTSLCLLALAACSLAAPQAVTEDISPKGSAPEGCDTTYDGTFEVTVIKASESKRDLEDGVLKDAKDRTGYIASNYQFQFDGPPQAGAKFTSGFSACSNQSLALGSSTVFYQCLSGDFYNLYDRNWAEQCEPVEIVMMACGASSGSKVAKKIVGSIIATTVVTVVSDGTTKEVATTIEVPMCQIGDGQVQVRTTPCDDMKLPVITAAPVSQIADGQIQVPTAAPATVDVPKVKVAVPEETAAGGQADALVTDTKVIKATASLRFLTSETSITKAAKSEKPSSTTEAASESTDNTDESSEAPSATATASNGIKIVPGAIVALLMCALGAISFL</sequence>
<dbReference type="InterPro" id="IPR051153">
    <property type="entry name" value="Yeast_CWMannoprotein_PIR"/>
</dbReference>
<evidence type="ECO:0000259" key="9">
    <source>
        <dbReference type="Pfam" id="PF22799"/>
    </source>
</evidence>
<organism evidence="10 11">
    <name type="scientific">Cylindrodendrum hubeiense</name>
    <dbReference type="NCBI Taxonomy" id="595255"/>
    <lineage>
        <taxon>Eukaryota</taxon>
        <taxon>Fungi</taxon>
        <taxon>Dikarya</taxon>
        <taxon>Ascomycota</taxon>
        <taxon>Pezizomycotina</taxon>
        <taxon>Sordariomycetes</taxon>
        <taxon>Hypocreomycetidae</taxon>
        <taxon>Hypocreales</taxon>
        <taxon>Nectriaceae</taxon>
        <taxon>Cylindrodendrum</taxon>
    </lineage>
</organism>
<evidence type="ECO:0000256" key="6">
    <source>
        <dbReference type="ARBA" id="ARBA00038219"/>
    </source>
</evidence>
<feature type="compositionally biased region" description="Low complexity" evidence="7">
    <location>
        <begin position="281"/>
        <end position="291"/>
    </location>
</feature>
<dbReference type="PANTHER" id="PTHR47254:SF1">
    <property type="entry name" value="CELL WALL MANNOPROTEIN CIS3-RELATED"/>
    <property type="match status" value="1"/>
</dbReference>
<dbReference type="GO" id="GO:0031505">
    <property type="term" value="P:fungal-type cell wall organization"/>
    <property type="evidence" value="ECO:0007669"/>
    <property type="project" value="UniProtKB-ARBA"/>
</dbReference>
<dbReference type="Proteomes" id="UP000722485">
    <property type="component" value="Unassembled WGS sequence"/>
</dbReference>
<comment type="similarity">
    <text evidence="6">Belongs to the PIR protein family.</text>
</comment>
<dbReference type="InterPro" id="IPR000420">
    <property type="entry name" value="Yeast_PIR_rpt"/>
</dbReference>
<dbReference type="EMBL" id="JAANBB010000127">
    <property type="protein sequence ID" value="KAF7549236.1"/>
    <property type="molecule type" value="Genomic_DNA"/>
</dbReference>
<dbReference type="OrthoDB" id="5415592at2759"/>
<evidence type="ECO:0000256" key="2">
    <source>
        <dbReference type="ARBA" id="ARBA00022512"/>
    </source>
</evidence>
<keyword evidence="2" id="KW-0134">Cell wall</keyword>
<keyword evidence="11" id="KW-1185">Reference proteome</keyword>
<proteinExistence type="inferred from homology"/>
<dbReference type="Pfam" id="PF22799">
    <property type="entry name" value="PIR1-like_C"/>
    <property type="match status" value="1"/>
</dbReference>
<evidence type="ECO:0000256" key="7">
    <source>
        <dbReference type="SAM" id="MobiDB-lite"/>
    </source>
</evidence>
<keyword evidence="5" id="KW-0677">Repeat</keyword>
<keyword evidence="3" id="KW-0964">Secreted</keyword>
<evidence type="ECO:0000256" key="4">
    <source>
        <dbReference type="ARBA" id="ARBA00022729"/>
    </source>
</evidence>
<gene>
    <name evidence="10" type="ORF">G7Z17_g6510</name>
</gene>
<dbReference type="Pfam" id="PF00399">
    <property type="entry name" value="PIR"/>
    <property type="match status" value="1"/>
</dbReference>
<feature type="chain" id="PRO_5040299231" description="Cell wall mannoprotein PIR1-like C-terminal domain-containing protein" evidence="8">
    <location>
        <begin position="17"/>
        <end position="332"/>
    </location>
</feature>
<accession>A0A9P5L862</accession>
<reference evidence="10" key="1">
    <citation type="submission" date="2020-03" db="EMBL/GenBank/DDBJ databases">
        <title>Draft Genome Sequence of Cylindrodendrum hubeiense.</title>
        <authorList>
            <person name="Buettner E."/>
            <person name="Kellner H."/>
        </authorList>
    </citation>
    <scope>NUCLEOTIDE SEQUENCE</scope>
    <source>
        <strain evidence="10">IHI 201604</strain>
    </source>
</reference>
<feature type="domain" description="Cell wall mannoprotein PIR1-like C-terminal" evidence="9">
    <location>
        <begin position="60"/>
        <end position="133"/>
    </location>
</feature>
<dbReference type="AlphaFoldDB" id="A0A9P5L862"/>
<comment type="subcellular location">
    <subcellularLocation>
        <location evidence="1">Secreted</location>
        <location evidence="1">Cell wall</location>
    </subcellularLocation>
</comment>
<evidence type="ECO:0000256" key="1">
    <source>
        <dbReference type="ARBA" id="ARBA00004191"/>
    </source>
</evidence>
<keyword evidence="4 8" id="KW-0732">Signal</keyword>
<dbReference type="GO" id="GO:0005199">
    <property type="term" value="F:structural constituent of cell wall"/>
    <property type="evidence" value="ECO:0007669"/>
    <property type="project" value="InterPro"/>
</dbReference>
<protein>
    <recommendedName>
        <fullName evidence="9">Cell wall mannoprotein PIR1-like C-terminal domain-containing protein</fullName>
    </recommendedName>
</protein>
<evidence type="ECO:0000256" key="5">
    <source>
        <dbReference type="ARBA" id="ARBA00022737"/>
    </source>
</evidence>
<name>A0A9P5L862_9HYPO</name>
<evidence type="ECO:0000313" key="10">
    <source>
        <dbReference type="EMBL" id="KAF7549236.1"/>
    </source>
</evidence>
<dbReference type="PROSITE" id="PS50256">
    <property type="entry name" value="PIR_REPEAT_2"/>
    <property type="match status" value="1"/>
</dbReference>